<organism evidence="10 11">
    <name type="scientific">Methylocystis heyeri</name>
    <dbReference type="NCBI Taxonomy" id="391905"/>
    <lineage>
        <taxon>Bacteria</taxon>
        <taxon>Pseudomonadati</taxon>
        <taxon>Pseudomonadota</taxon>
        <taxon>Alphaproteobacteria</taxon>
        <taxon>Hyphomicrobiales</taxon>
        <taxon>Methylocystaceae</taxon>
        <taxon>Methylocystis</taxon>
    </lineage>
</organism>
<dbReference type="OrthoDB" id="276604at2"/>
<protein>
    <recommendedName>
        <fullName evidence="3">Chitooligosaccharide deacetylase</fullName>
    </recommendedName>
    <alternativeName>
        <fullName evidence="6">Nodulation protein B</fullName>
    </alternativeName>
</protein>
<evidence type="ECO:0000259" key="9">
    <source>
        <dbReference type="PROSITE" id="PS51677"/>
    </source>
</evidence>
<reference evidence="10 11" key="1">
    <citation type="submission" date="2019-11" db="EMBL/GenBank/DDBJ databases">
        <title>The genome sequence of Methylocystis heyeri.</title>
        <authorList>
            <person name="Oshkin I.Y."/>
            <person name="Miroshnikov K."/>
            <person name="Dedysh S.N."/>
        </authorList>
    </citation>
    <scope>NUCLEOTIDE SEQUENCE [LARGE SCALE GENOMIC DNA]</scope>
    <source>
        <strain evidence="10 11">H2</strain>
    </source>
</reference>
<evidence type="ECO:0000256" key="1">
    <source>
        <dbReference type="ARBA" id="ARBA00003236"/>
    </source>
</evidence>
<feature type="signal peptide" evidence="8">
    <location>
        <begin position="1"/>
        <end position="24"/>
    </location>
</feature>
<dbReference type="PROSITE" id="PS51677">
    <property type="entry name" value="NODB"/>
    <property type="match status" value="1"/>
</dbReference>
<dbReference type="RefSeq" id="WP_136494885.1">
    <property type="nucleotide sequence ID" value="NZ_CP046052.1"/>
</dbReference>
<dbReference type="PROSITE" id="PS51257">
    <property type="entry name" value="PROKAR_LIPOPROTEIN"/>
    <property type="match status" value="1"/>
</dbReference>
<feature type="chain" id="PRO_5025484906" description="Chitooligosaccharide deacetylase" evidence="8">
    <location>
        <begin position="25"/>
        <end position="297"/>
    </location>
</feature>
<dbReference type="EMBL" id="CP046052">
    <property type="protein sequence ID" value="QGM44586.1"/>
    <property type="molecule type" value="Genomic_DNA"/>
</dbReference>
<evidence type="ECO:0000256" key="7">
    <source>
        <dbReference type="SAM" id="MobiDB-lite"/>
    </source>
</evidence>
<evidence type="ECO:0000256" key="6">
    <source>
        <dbReference type="ARBA" id="ARBA00032976"/>
    </source>
</evidence>
<sequence length="297" mass="31337">MSTCRRLHVIAGLAFLLVTAPAAAASCGPEKLGVSREIAIDGSQGLSLGLQSYPATLALADHEVVLTFDDGPAATTAQVLAALQEECVRATFFVIGENATGMPATVKREVSDGHSVGYHSNTHPAKTLRLMYPEGAKADIDAGVAAVDKAAYGAASDKPHNPFFRFPGFADTPALLDYVHGRGMAVFGADLWASDWQAMTPQSELALVMGRLEKLGKGIVLFHDSRISTAKMMPDFLRALKEKGFKIVHMVAGAGPTPVEKAGPDWKSTTEPIIARTLSGHGHVHGGETKEAEPAAR</sequence>
<dbReference type="KEGG" id="mhey:H2LOC_002155"/>
<dbReference type="CDD" id="cd10917">
    <property type="entry name" value="CE4_NodB_like_6s_7s"/>
    <property type="match status" value="1"/>
</dbReference>
<dbReference type="InterPro" id="IPR002509">
    <property type="entry name" value="NODB_dom"/>
</dbReference>
<dbReference type="Pfam" id="PF01522">
    <property type="entry name" value="Polysacc_deac_1"/>
    <property type="match status" value="1"/>
</dbReference>
<dbReference type="Gene3D" id="3.20.20.370">
    <property type="entry name" value="Glycoside hydrolase/deacetylase"/>
    <property type="match status" value="1"/>
</dbReference>
<dbReference type="GO" id="GO:0005975">
    <property type="term" value="P:carbohydrate metabolic process"/>
    <property type="evidence" value="ECO:0007669"/>
    <property type="project" value="InterPro"/>
</dbReference>
<keyword evidence="11" id="KW-1185">Reference proteome</keyword>
<proteinExistence type="inferred from homology"/>
<keyword evidence="4" id="KW-0479">Metal-binding</keyword>
<evidence type="ECO:0000256" key="4">
    <source>
        <dbReference type="ARBA" id="ARBA00022723"/>
    </source>
</evidence>
<name>A0A6B8K935_9HYPH</name>
<keyword evidence="5" id="KW-0378">Hydrolase</keyword>
<dbReference type="Proteomes" id="UP000309061">
    <property type="component" value="Chromosome"/>
</dbReference>
<dbReference type="InterPro" id="IPR050248">
    <property type="entry name" value="Polysacc_deacetylase_ArnD"/>
</dbReference>
<dbReference type="PANTHER" id="PTHR10587">
    <property type="entry name" value="GLYCOSYL TRANSFERASE-RELATED"/>
    <property type="match status" value="1"/>
</dbReference>
<evidence type="ECO:0000256" key="5">
    <source>
        <dbReference type="ARBA" id="ARBA00022801"/>
    </source>
</evidence>
<evidence type="ECO:0000256" key="3">
    <source>
        <dbReference type="ARBA" id="ARBA00020071"/>
    </source>
</evidence>
<comment type="function">
    <text evidence="1">Is involved in generating a small heat-stable compound (Nod), an acylated oligomer of N-acetylglucosamine, that stimulates mitosis in various plant protoplasts.</text>
</comment>
<evidence type="ECO:0000256" key="2">
    <source>
        <dbReference type="ARBA" id="ARBA00010973"/>
    </source>
</evidence>
<dbReference type="InterPro" id="IPR011330">
    <property type="entry name" value="Glyco_hydro/deAcase_b/a-brl"/>
</dbReference>
<keyword evidence="8" id="KW-0732">Signal</keyword>
<dbReference type="GO" id="GO:0016810">
    <property type="term" value="F:hydrolase activity, acting on carbon-nitrogen (but not peptide) bonds"/>
    <property type="evidence" value="ECO:0007669"/>
    <property type="project" value="InterPro"/>
</dbReference>
<evidence type="ECO:0000256" key="8">
    <source>
        <dbReference type="SAM" id="SignalP"/>
    </source>
</evidence>
<dbReference type="GO" id="GO:0046872">
    <property type="term" value="F:metal ion binding"/>
    <property type="evidence" value="ECO:0007669"/>
    <property type="project" value="UniProtKB-KW"/>
</dbReference>
<dbReference type="AlphaFoldDB" id="A0A6B8K935"/>
<dbReference type="GO" id="GO:0016020">
    <property type="term" value="C:membrane"/>
    <property type="evidence" value="ECO:0007669"/>
    <property type="project" value="TreeGrafter"/>
</dbReference>
<dbReference type="SUPFAM" id="SSF88713">
    <property type="entry name" value="Glycoside hydrolase/deacetylase"/>
    <property type="match status" value="1"/>
</dbReference>
<evidence type="ECO:0000313" key="11">
    <source>
        <dbReference type="Proteomes" id="UP000309061"/>
    </source>
</evidence>
<gene>
    <name evidence="10" type="ORF">H2LOC_002155</name>
</gene>
<comment type="similarity">
    <text evidence="2">Belongs to the polysaccharide deacetylase family.</text>
</comment>
<accession>A0A6B8K935</accession>
<feature type="region of interest" description="Disordered" evidence="7">
    <location>
        <begin position="278"/>
        <end position="297"/>
    </location>
</feature>
<feature type="compositionally biased region" description="Basic and acidic residues" evidence="7">
    <location>
        <begin position="285"/>
        <end position="297"/>
    </location>
</feature>
<evidence type="ECO:0000313" key="10">
    <source>
        <dbReference type="EMBL" id="QGM44586.1"/>
    </source>
</evidence>
<dbReference type="PANTHER" id="PTHR10587:SF133">
    <property type="entry name" value="CHITIN DEACETYLASE 1-RELATED"/>
    <property type="match status" value="1"/>
</dbReference>
<feature type="domain" description="NodB homology" evidence="9">
    <location>
        <begin position="62"/>
        <end position="248"/>
    </location>
</feature>